<reference evidence="2" key="2">
    <citation type="submission" date="2025-09" db="UniProtKB">
        <authorList>
            <consortium name="Ensembl"/>
        </authorList>
    </citation>
    <scope>IDENTIFICATION</scope>
</reference>
<evidence type="ECO:0000313" key="3">
    <source>
        <dbReference type="Proteomes" id="UP000472270"/>
    </source>
</evidence>
<reference evidence="2" key="1">
    <citation type="submission" date="2025-08" db="UniProtKB">
        <authorList>
            <consortium name="Ensembl"/>
        </authorList>
    </citation>
    <scope>IDENTIFICATION</scope>
</reference>
<keyword evidence="1" id="KW-0812">Transmembrane</keyword>
<keyword evidence="1" id="KW-1133">Transmembrane helix</keyword>
<sequence length="90" mass="10411">MLQTVEKKKKILSLFTHPHQKLAKFLILQILMACISLFLLRILIVKKIHLLYLIRGGVLIYAVHCMILQHTKQVKINTFFFCLGPAPHCS</sequence>
<organism evidence="2 3">
    <name type="scientific">Sinocyclocheilus rhinocerous</name>
    <dbReference type="NCBI Taxonomy" id="307959"/>
    <lineage>
        <taxon>Eukaryota</taxon>
        <taxon>Metazoa</taxon>
        <taxon>Chordata</taxon>
        <taxon>Craniata</taxon>
        <taxon>Vertebrata</taxon>
        <taxon>Euteleostomi</taxon>
        <taxon>Actinopterygii</taxon>
        <taxon>Neopterygii</taxon>
        <taxon>Teleostei</taxon>
        <taxon>Ostariophysi</taxon>
        <taxon>Cypriniformes</taxon>
        <taxon>Cyprinidae</taxon>
        <taxon>Cyprininae</taxon>
        <taxon>Sinocyclocheilus</taxon>
    </lineage>
</organism>
<dbReference type="Proteomes" id="UP000472270">
    <property type="component" value="Unassembled WGS sequence"/>
</dbReference>
<protein>
    <submittedName>
        <fullName evidence="2">Uncharacterized protein</fullName>
    </submittedName>
</protein>
<keyword evidence="3" id="KW-1185">Reference proteome</keyword>
<evidence type="ECO:0000313" key="2">
    <source>
        <dbReference type="Ensembl" id="ENSSRHP00000083095.1"/>
    </source>
</evidence>
<evidence type="ECO:0000256" key="1">
    <source>
        <dbReference type="SAM" id="Phobius"/>
    </source>
</evidence>
<proteinExistence type="predicted"/>
<feature type="transmembrane region" description="Helical" evidence="1">
    <location>
        <begin position="21"/>
        <end position="44"/>
    </location>
</feature>
<accession>A0A673LUP5</accession>
<feature type="transmembrane region" description="Helical" evidence="1">
    <location>
        <begin position="50"/>
        <end position="68"/>
    </location>
</feature>
<keyword evidence="1" id="KW-0472">Membrane</keyword>
<dbReference type="AlphaFoldDB" id="A0A673LUP5"/>
<dbReference type="Ensembl" id="ENSSRHT00000085340.1">
    <property type="protein sequence ID" value="ENSSRHP00000083095.1"/>
    <property type="gene ID" value="ENSSRHG00000041104.1"/>
</dbReference>
<name>A0A673LUP5_9TELE</name>